<accession>A0AAV2RLD6</accession>
<gene>
    <name evidence="1" type="ORF">MNOR_LOCUS26077</name>
</gene>
<keyword evidence="2" id="KW-1185">Reference proteome</keyword>
<proteinExistence type="predicted"/>
<dbReference type="Proteomes" id="UP001497623">
    <property type="component" value="Unassembled WGS sequence"/>
</dbReference>
<reference evidence="1 2" key="1">
    <citation type="submission" date="2024-05" db="EMBL/GenBank/DDBJ databases">
        <authorList>
            <person name="Wallberg A."/>
        </authorList>
    </citation>
    <scope>NUCLEOTIDE SEQUENCE [LARGE SCALE GENOMIC DNA]</scope>
</reference>
<organism evidence="1 2">
    <name type="scientific">Meganyctiphanes norvegica</name>
    <name type="common">Northern krill</name>
    <name type="synonym">Thysanopoda norvegica</name>
    <dbReference type="NCBI Taxonomy" id="48144"/>
    <lineage>
        <taxon>Eukaryota</taxon>
        <taxon>Metazoa</taxon>
        <taxon>Ecdysozoa</taxon>
        <taxon>Arthropoda</taxon>
        <taxon>Crustacea</taxon>
        <taxon>Multicrustacea</taxon>
        <taxon>Malacostraca</taxon>
        <taxon>Eumalacostraca</taxon>
        <taxon>Eucarida</taxon>
        <taxon>Euphausiacea</taxon>
        <taxon>Euphausiidae</taxon>
        <taxon>Meganyctiphanes</taxon>
    </lineage>
</organism>
<evidence type="ECO:0000313" key="1">
    <source>
        <dbReference type="EMBL" id="CAL4128401.1"/>
    </source>
</evidence>
<dbReference type="EMBL" id="CAXKWB010025596">
    <property type="protein sequence ID" value="CAL4128401.1"/>
    <property type="molecule type" value="Genomic_DNA"/>
</dbReference>
<comment type="caution">
    <text evidence="1">The sequence shown here is derived from an EMBL/GenBank/DDBJ whole genome shotgun (WGS) entry which is preliminary data.</text>
</comment>
<evidence type="ECO:0000313" key="2">
    <source>
        <dbReference type="Proteomes" id="UP001497623"/>
    </source>
</evidence>
<name>A0AAV2RLD6_MEGNR</name>
<feature type="non-terminal residue" evidence="1">
    <location>
        <position position="1"/>
    </location>
</feature>
<protein>
    <submittedName>
        <fullName evidence="1">Uncharacterized protein</fullName>
    </submittedName>
</protein>
<dbReference type="AlphaFoldDB" id="A0AAV2RLD6"/>
<sequence length="239" mass="25219">QVRQALVLSAPPPSLVLDGAGRAGDSCVQGGGEISSVLLSLPRPFQVIQHVLRRATPQSLETQVQEFSSKIDPEQPGAVVLCISGEILITPAGPALRLAGAANAAPTNVLLGALIEALSAAPTLVVLLDVVSVRLDESVKSLPLPQTHILPPLLHPNMAVIAGISKEKLQVTGARCSPFSVAVAGEVLHGVTLMQLHQRVGQTLQRRPAYTPNAAPADLEERKQDPPMLATNMVHEWLF</sequence>